<dbReference type="InterPro" id="IPR039426">
    <property type="entry name" value="TonB-dep_rcpt-like"/>
</dbReference>
<evidence type="ECO:0000256" key="7">
    <source>
        <dbReference type="PROSITE-ProRule" id="PRU01360"/>
    </source>
</evidence>
<dbReference type="InterPro" id="IPR023996">
    <property type="entry name" value="TonB-dep_OMP_SusC/RagA"/>
</dbReference>
<evidence type="ECO:0000313" key="11">
    <source>
        <dbReference type="Proteomes" id="UP000192678"/>
    </source>
</evidence>
<evidence type="ECO:0000256" key="4">
    <source>
        <dbReference type="ARBA" id="ARBA00022692"/>
    </source>
</evidence>
<dbReference type="SUPFAM" id="SSF49464">
    <property type="entry name" value="Carboxypeptidase regulatory domain-like"/>
    <property type="match status" value="1"/>
</dbReference>
<keyword evidence="5 7" id="KW-0472">Membrane</keyword>
<keyword evidence="3 7" id="KW-1134">Transmembrane beta strand</keyword>
<dbReference type="STRING" id="475255.SAMN04488101_105224"/>
<organism evidence="10 11">
    <name type="scientific">Pedobacter nyackensis</name>
    <dbReference type="NCBI Taxonomy" id="475255"/>
    <lineage>
        <taxon>Bacteria</taxon>
        <taxon>Pseudomonadati</taxon>
        <taxon>Bacteroidota</taxon>
        <taxon>Sphingobacteriia</taxon>
        <taxon>Sphingobacteriales</taxon>
        <taxon>Sphingobacteriaceae</taxon>
        <taxon>Pedobacter</taxon>
    </lineage>
</organism>
<evidence type="ECO:0000256" key="1">
    <source>
        <dbReference type="ARBA" id="ARBA00004571"/>
    </source>
</evidence>
<comment type="similarity">
    <text evidence="7">Belongs to the TonB-dependent receptor family.</text>
</comment>
<evidence type="ECO:0000256" key="2">
    <source>
        <dbReference type="ARBA" id="ARBA00022448"/>
    </source>
</evidence>
<dbReference type="AlphaFoldDB" id="A0A1W2D481"/>
<feature type="transmembrane region" description="Helical" evidence="8">
    <location>
        <begin position="21"/>
        <end position="43"/>
    </location>
</feature>
<dbReference type="GO" id="GO:0009279">
    <property type="term" value="C:cell outer membrane"/>
    <property type="evidence" value="ECO:0007669"/>
    <property type="project" value="UniProtKB-SubCell"/>
</dbReference>
<dbReference type="Proteomes" id="UP000192678">
    <property type="component" value="Unassembled WGS sequence"/>
</dbReference>
<dbReference type="InterPro" id="IPR012910">
    <property type="entry name" value="Plug_dom"/>
</dbReference>
<dbReference type="Gene3D" id="2.170.130.10">
    <property type="entry name" value="TonB-dependent receptor, plug domain"/>
    <property type="match status" value="1"/>
</dbReference>
<evidence type="ECO:0000259" key="9">
    <source>
        <dbReference type="Pfam" id="PF07715"/>
    </source>
</evidence>
<evidence type="ECO:0000256" key="3">
    <source>
        <dbReference type="ARBA" id="ARBA00022452"/>
    </source>
</evidence>
<evidence type="ECO:0000256" key="8">
    <source>
        <dbReference type="SAM" id="Phobius"/>
    </source>
</evidence>
<dbReference type="PROSITE" id="PS52016">
    <property type="entry name" value="TONB_DEPENDENT_REC_3"/>
    <property type="match status" value="1"/>
</dbReference>
<feature type="domain" description="TonB-dependent receptor plug" evidence="9">
    <location>
        <begin position="224"/>
        <end position="331"/>
    </location>
</feature>
<dbReference type="InterPro" id="IPR037066">
    <property type="entry name" value="Plug_dom_sf"/>
</dbReference>
<dbReference type="SUPFAM" id="SSF56935">
    <property type="entry name" value="Porins"/>
    <property type="match status" value="1"/>
</dbReference>
<dbReference type="InterPro" id="IPR036942">
    <property type="entry name" value="Beta-barrel_TonB_sf"/>
</dbReference>
<keyword evidence="2 7" id="KW-0813">Transport</keyword>
<keyword evidence="11" id="KW-1185">Reference proteome</keyword>
<dbReference type="EMBL" id="FWYB01000005">
    <property type="protein sequence ID" value="SMC91884.1"/>
    <property type="molecule type" value="Genomic_DNA"/>
</dbReference>
<gene>
    <name evidence="10" type="ORF">SAMN04488101_105224</name>
</gene>
<protein>
    <submittedName>
        <fullName evidence="10">TonB-linked outer membrane protein, SusC/RagA family</fullName>
    </submittedName>
</protein>
<keyword evidence="6 7" id="KW-0998">Cell outer membrane</keyword>
<proteinExistence type="inferred from homology"/>
<dbReference type="Gene3D" id="2.60.40.1120">
    <property type="entry name" value="Carboxypeptidase-like, regulatory domain"/>
    <property type="match status" value="1"/>
</dbReference>
<dbReference type="InterPro" id="IPR023997">
    <property type="entry name" value="TonB-dep_OMP_SusC/RagA_CS"/>
</dbReference>
<dbReference type="InterPro" id="IPR018247">
    <property type="entry name" value="EF_Hand_1_Ca_BS"/>
</dbReference>
<evidence type="ECO:0000313" key="10">
    <source>
        <dbReference type="EMBL" id="SMC91884.1"/>
    </source>
</evidence>
<keyword evidence="4 7" id="KW-0812">Transmembrane</keyword>
<keyword evidence="8" id="KW-1133">Transmembrane helix</keyword>
<dbReference type="InterPro" id="IPR008969">
    <property type="entry name" value="CarboxyPept-like_regulatory"/>
</dbReference>
<accession>A0A1W2D481</accession>
<dbReference type="NCBIfam" id="TIGR04057">
    <property type="entry name" value="SusC_RagA_signa"/>
    <property type="match status" value="1"/>
</dbReference>
<comment type="subcellular location">
    <subcellularLocation>
        <location evidence="1 7">Cell outer membrane</location>
        <topology evidence="1 7">Multi-pass membrane protein</topology>
    </subcellularLocation>
</comment>
<dbReference type="Gene3D" id="2.40.170.20">
    <property type="entry name" value="TonB-dependent receptor, beta-barrel domain"/>
    <property type="match status" value="1"/>
</dbReference>
<dbReference type="NCBIfam" id="TIGR04056">
    <property type="entry name" value="OMP_RagA_SusC"/>
    <property type="match status" value="1"/>
</dbReference>
<sequence length="1140" mass="126090">MYKNYTNNVCWPDRLLPKILLIMKLTMVLLIATIMQVSATGFAQKITLKQNDISLVQLFNAIRKQTGYNVLWIGIDAGNFKRINVDFNNVPLNEVLKKSFENQPLVYEIENRTVIVTKNKRDFVNNNKDAYVDIDIRGRVVDAEGKPLPGASVKVKSIGKAVITDIDGSFQLKGIDEGAILEISFVGYVGVEIKASKDLGNIVLKLSDAKLDEIVVVGYGKQKKTNLTSAITVVNTERLENRSIPKLSTGLQGLTPGVNIRQQTGRPGYAASTFDIRGASMGTFSSNPPLVLIDGIVDDINNVNPNDVDQISILKDAAAASIYGSRSTGGVVLITTKRGSSGAPTVSFSSILGFQNRPLNNYKLLNTAEWMRANNEAAHLDGSPDVFSATDIAKYDNSTDTQFPVNSQWADWIKKSAIQQNHNINIKGGTEKLNFYGSAGYVKQGGFVANDDYRKMNFLLNLNYKATSRLEISTNVSYIKEDVTRPATGIGDTYAILRNSLMTIPTTPFRLANGDYNNATMWGNNPAYLIENGGNGLYDYDLLRMGLTAKYKIIEGLSLRYTTAANMNFSAFNNINKKIPYRNNDGVIYGYNIADVSVSESWSKSLYLNNQLMLDYNKQWKEHTLTMMAGVTSEDQRADNISASATQFPNNEIREVAGTTGTGNQISGSSSATDWSIASVIGRLNYAYKNKYLLETSLRYDGSSRFSPNRRWGLFPSVSAGWRLVEENFLRNVNFLSDLKLRASWGELGNQGTSLYPFAQNVSTAGRYAFGNSLTAVATLGAPAYLGLTWEKKKTTNIGLDFGFFKNRLSGSFDYFYDRTRGIIGSPTVPSTFGASAPVQNTYVINNRGFEFDIKWSDKIGSIKYFVGFNLSDSRDEVISLGGIGTTDSRFGNGLVQLSGSSYLHEGEARNHFYLYKTNGLFVDQNEINNHAFISSLTRPGDISFTDINGDGKLTPADMVGDKRTSTPHYFYGFNMGLEFKGFDLSAVISGVGQRWDFRNNGGTYLTGVRASLAIMQGNYDNRWTEANPNKWADQPRLTQNNWIANSYSTLVSAPNEYHLRNFAYLRVKNLQLGYTLPVAFTKGLALSKVRLNTTMENVFTLTPGYKENIDPESVLNFTSDGSAFFGQPRVISFGLSVTF</sequence>
<evidence type="ECO:0000256" key="6">
    <source>
        <dbReference type="ARBA" id="ARBA00023237"/>
    </source>
</evidence>
<name>A0A1W2D481_9SPHI</name>
<evidence type="ECO:0000256" key="5">
    <source>
        <dbReference type="ARBA" id="ARBA00023136"/>
    </source>
</evidence>
<reference evidence="10 11" key="1">
    <citation type="submission" date="2017-04" db="EMBL/GenBank/DDBJ databases">
        <authorList>
            <person name="Afonso C.L."/>
            <person name="Miller P.J."/>
            <person name="Scott M.A."/>
            <person name="Spackman E."/>
            <person name="Goraichik I."/>
            <person name="Dimitrov K.M."/>
            <person name="Suarez D.L."/>
            <person name="Swayne D.E."/>
        </authorList>
    </citation>
    <scope>NUCLEOTIDE SEQUENCE [LARGE SCALE GENOMIC DNA]</scope>
    <source>
        <strain evidence="10 11">DSM 19625</strain>
    </source>
</reference>
<dbReference type="Pfam" id="PF07715">
    <property type="entry name" value="Plug"/>
    <property type="match status" value="1"/>
</dbReference>
<dbReference type="Pfam" id="PF13715">
    <property type="entry name" value="CarbopepD_reg_2"/>
    <property type="match status" value="1"/>
</dbReference>
<dbReference type="PROSITE" id="PS00018">
    <property type="entry name" value="EF_HAND_1"/>
    <property type="match status" value="1"/>
</dbReference>